<keyword evidence="3" id="KW-0378">Hydrolase</keyword>
<keyword evidence="4" id="KW-0067">ATP-binding</keyword>
<dbReference type="InterPro" id="IPR029256">
    <property type="entry name" value="Heliccase-ass-bd"/>
</dbReference>
<dbReference type="GO" id="GO:0005634">
    <property type="term" value="C:nucleus"/>
    <property type="evidence" value="ECO:0007669"/>
    <property type="project" value="UniProtKB-SubCell"/>
</dbReference>
<dbReference type="Gene3D" id="3.40.50.10810">
    <property type="entry name" value="Tandem AAA-ATPase domain"/>
    <property type="match status" value="1"/>
</dbReference>
<feature type="domain" description="Helicase ATP-binding" evidence="7">
    <location>
        <begin position="267"/>
        <end position="458"/>
    </location>
</feature>
<name>A0A164WUC0_9AGAM</name>
<feature type="compositionally biased region" description="Basic residues" evidence="6">
    <location>
        <begin position="52"/>
        <end position="64"/>
    </location>
</feature>
<evidence type="ECO:0000256" key="1">
    <source>
        <dbReference type="ARBA" id="ARBA00004123"/>
    </source>
</evidence>
<evidence type="ECO:0000256" key="6">
    <source>
        <dbReference type="SAM" id="MobiDB-lite"/>
    </source>
</evidence>
<proteinExistence type="predicted"/>
<dbReference type="InterPro" id="IPR000330">
    <property type="entry name" value="SNF2_N"/>
</dbReference>
<protein>
    <submittedName>
        <fullName evidence="9">Uncharacterized protein</fullName>
    </submittedName>
</protein>
<sequence length="1023" mass="116149">MSSEDSDFVNGAVYVYEKKPRKSQTSLKSRKRGRPRKEDPDSGSEYEALPKPRSKVKGRIRGRGKASGSRYNNPLAEYLGSDLDLLSTSEEDEPPKDEEAGESEEENAPEELSQKSRSRASLGTPVRVVKANRNIFSSSGSEREHSLKRRSSSTPSRSIKRQKVEASTNPPPAMDHSSHTESDPEQDTLLEQAKESATESSTEEEEEDGTTIPRVDQNFSPRPNFPVTPHQSTIGPFVLNEEQGIQVTESINRYLRDYQREGVKFLYDRYKEGRGGVLGDDMGLGKTIQVISFLSAIMKKIGDKRDEQRRYKYVKKLQDQKDWRENLPPPNDIWPTCLIVAPATVVHNWEREFQTWGYFEVGMYTGSERDEVLHDFKLGRLDVLLTSFEIARSDIERLDTLPFSCIFVDEAHRIKNPRSQTTQAFNQFECVIRFGLTGTAIQNDYAELWTLLDWSNPERLGTMDQWRKCVTRPLTTGQSQKATTEQLAVARRLALRLVKNLLPYFFLRRTKALIADQLPGKSHEVVFCRLTNAQSEAYKRFLSLQSVQNMILAQDLCECGSRKKRSSCHHPVEQGEALKYISVFMKISNHLVLILPSPSDNQGQATRNRELANIAFPDGAPSYGLAIFDPNLCGKWAVLNTLLQTWRREQGNKVLVFTRSVKLIEMLKYHLSREGYNYRTLDGSTKQSDRMPIIDEFSNDPDVFLFVISTLAGGTGLNLTAANKVVIFDPNWNPAHDLQAIDRAFRIGQRRDVSVYRLLAAGSLEEHIYRRQIYKQQQMAIGYEASAQTRYFVGIQGQKGKEGDLFGLKNLFTLNEDSYATKMTIEKANRDQLNWALAHFDGSVLSGIPSEELAANTGKVDAVAADDIKGLKSFLFAEEDQEDTKPSDAIATILASHGAGYMHINDDVLKPTNVEDQLTEVAIKERKRRRRSENIRKKTAQSQEASQNSQSPPKPAWPPKRKHHKTQAPLSPRSRLYVRQHALIALGYIKEKEDLDKFAADFINRTPQEQREILLKLDYPDEI</sequence>
<reference evidence="9 10" key="1">
    <citation type="journal article" date="2016" name="Mol. Biol. Evol.">
        <title>Comparative Genomics of Early-Diverging Mushroom-Forming Fungi Provides Insights into the Origins of Lignocellulose Decay Capabilities.</title>
        <authorList>
            <person name="Nagy L.G."/>
            <person name="Riley R."/>
            <person name="Tritt A."/>
            <person name="Adam C."/>
            <person name="Daum C."/>
            <person name="Floudas D."/>
            <person name="Sun H."/>
            <person name="Yadav J.S."/>
            <person name="Pangilinan J."/>
            <person name="Larsson K.H."/>
            <person name="Matsuura K."/>
            <person name="Barry K."/>
            <person name="Labutti K."/>
            <person name="Kuo R."/>
            <person name="Ohm R.A."/>
            <person name="Bhattacharya S.S."/>
            <person name="Shirouzu T."/>
            <person name="Yoshinaga Y."/>
            <person name="Martin F.M."/>
            <person name="Grigoriev I.V."/>
            <person name="Hibbett D.S."/>
        </authorList>
    </citation>
    <scope>NUCLEOTIDE SEQUENCE [LARGE SCALE GENOMIC DNA]</scope>
    <source>
        <strain evidence="9 10">HHB9708</strain>
    </source>
</reference>
<keyword evidence="2" id="KW-0547">Nucleotide-binding</keyword>
<evidence type="ECO:0000256" key="4">
    <source>
        <dbReference type="ARBA" id="ARBA00022840"/>
    </source>
</evidence>
<dbReference type="OrthoDB" id="413460at2759"/>
<dbReference type="Gene3D" id="3.40.50.300">
    <property type="entry name" value="P-loop containing nucleotide triphosphate hydrolases"/>
    <property type="match status" value="1"/>
</dbReference>
<dbReference type="FunFam" id="3.40.50.10810:FF:000019">
    <property type="entry name" value="DNA excision repair protein ERCC-6-like 2 isoform X1"/>
    <property type="match status" value="1"/>
</dbReference>
<dbReference type="PROSITE" id="PS51192">
    <property type="entry name" value="HELICASE_ATP_BIND_1"/>
    <property type="match status" value="1"/>
</dbReference>
<feature type="compositionally biased region" description="Low complexity" evidence="6">
    <location>
        <begin position="940"/>
        <end position="951"/>
    </location>
</feature>
<dbReference type="PROSITE" id="PS51194">
    <property type="entry name" value="HELICASE_CTER"/>
    <property type="match status" value="1"/>
</dbReference>
<dbReference type="InterPro" id="IPR050496">
    <property type="entry name" value="SNF2_RAD54_helicase_repair"/>
</dbReference>
<feature type="region of interest" description="Disordered" evidence="6">
    <location>
        <begin position="925"/>
        <end position="974"/>
    </location>
</feature>
<keyword evidence="5" id="KW-0539">Nucleus</keyword>
<feature type="compositionally biased region" description="Acidic residues" evidence="6">
    <location>
        <begin position="89"/>
        <end position="109"/>
    </location>
</feature>
<dbReference type="SMART" id="SM00487">
    <property type="entry name" value="DEXDc"/>
    <property type="match status" value="1"/>
</dbReference>
<comment type="subcellular location">
    <subcellularLocation>
        <location evidence="1">Nucleus</location>
    </subcellularLocation>
</comment>
<gene>
    <name evidence="9" type="ORF">SISNIDRAFT_483610</name>
</gene>
<evidence type="ECO:0000256" key="2">
    <source>
        <dbReference type="ARBA" id="ARBA00022741"/>
    </source>
</evidence>
<feature type="region of interest" description="Disordered" evidence="6">
    <location>
        <begin position="1"/>
        <end position="234"/>
    </location>
</feature>
<dbReference type="GO" id="GO:0005524">
    <property type="term" value="F:ATP binding"/>
    <property type="evidence" value="ECO:0007669"/>
    <property type="project" value="InterPro"/>
</dbReference>
<evidence type="ECO:0000256" key="3">
    <source>
        <dbReference type="ARBA" id="ARBA00022801"/>
    </source>
</evidence>
<evidence type="ECO:0000259" key="8">
    <source>
        <dbReference type="PROSITE" id="PS51194"/>
    </source>
</evidence>
<dbReference type="Pfam" id="PF00176">
    <property type="entry name" value="SNF2-rel_dom"/>
    <property type="match status" value="1"/>
</dbReference>
<accession>A0A164WUC0</accession>
<dbReference type="PROSITE" id="PS00690">
    <property type="entry name" value="DEAH_ATP_HELICASE"/>
    <property type="match status" value="1"/>
</dbReference>
<evidence type="ECO:0000259" key="7">
    <source>
        <dbReference type="PROSITE" id="PS51192"/>
    </source>
</evidence>
<dbReference type="EMBL" id="KV419401">
    <property type="protein sequence ID" value="KZS95370.1"/>
    <property type="molecule type" value="Genomic_DNA"/>
</dbReference>
<dbReference type="PANTHER" id="PTHR45629">
    <property type="entry name" value="SNF2/RAD54 FAMILY MEMBER"/>
    <property type="match status" value="1"/>
</dbReference>
<dbReference type="InterPro" id="IPR038718">
    <property type="entry name" value="SNF2-like_sf"/>
</dbReference>
<keyword evidence="10" id="KW-1185">Reference proteome</keyword>
<dbReference type="GO" id="GO:0016787">
    <property type="term" value="F:hydrolase activity"/>
    <property type="evidence" value="ECO:0007669"/>
    <property type="project" value="UniProtKB-KW"/>
</dbReference>
<dbReference type="SMART" id="SM00490">
    <property type="entry name" value="HELICc"/>
    <property type="match status" value="1"/>
</dbReference>
<dbReference type="Proteomes" id="UP000076722">
    <property type="component" value="Unassembled WGS sequence"/>
</dbReference>
<dbReference type="InterPro" id="IPR001650">
    <property type="entry name" value="Helicase_C-like"/>
</dbReference>
<dbReference type="Pfam" id="PF00271">
    <property type="entry name" value="Helicase_C"/>
    <property type="match status" value="1"/>
</dbReference>
<dbReference type="CDD" id="cd18793">
    <property type="entry name" value="SF2_C_SNF"/>
    <property type="match status" value="1"/>
</dbReference>
<dbReference type="InterPro" id="IPR049730">
    <property type="entry name" value="SNF2/RAD54-like_C"/>
</dbReference>
<evidence type="ECO:0000313" key="10">
    <source>
        <dbReference type="Proteomes" id="UP000076722"/>
    </source>
</evidence>
<dbReference type="PANTHER" id="PTHR45629:SF7">
    <property type="entry name" value="DNA EXCISION REPAIR PROTEIN ERCC-6-RELATED"/>
    <property type="match status" value="1"/>
</dbReference>
<evidence type="ECO:0000313" key="9">
    <source>
        <dbReference type="EMBL" id="KZS95370.1"/>
    </source>
</evidence>
<dbReference type="Pfam" id="PF14773">
    <property type="entry name" value="VIGSSK"/>
    <property type="match status" value="1"/>
</dbReference>
<organism evidence="9 10">
    <name type="scientific">Sistotremastrum niveocremeum HHB9708</name>
    <dbReference type="NCBI Taxonomy" id="1314777"/>
    <lineage>
        <taxon>Eukaryota</taxon>
        <taxon>Fungi</taxon>
        <taxon>Dikarya</taxon>
        <taxon>Basidiomycota</taxon>
        <taxon>Agaricomycotina</taxon>
        <taxon>Agaricomycetes</taxon>
        <taxon>Sistotremastrales</taxon>
        <taxon>Sistotremastraceae</taxon>
        <taxon>Sertulicium</taxon>
        <taxon>Sertulicium niveocremeum</taxon>
    </lineage>
</organism>
<dbReference type="SUPFAM" id="SSF52540">
    <property type="entry name" value="P-loop containing nucleoside triphosphate hydrolases"/>
    <property type="match status" value="2"/>
</dbReference>
<dbReference type="AlphaFoldDB" id="A0A164WUC0"/>
<feature type="domain" description="Helicase C-terminal" evidence="8">
    <location>
        <begin position="638"/>
        <end position="793"/>
    </location>
</feature>
<dbReference type="InterPro" id="IPR002464">
    <property type="entry name" value="DNA/RNA_helicase_DEAH_CS"/>
</dbReference>
<evidence type="ECO:0000256" key="5">
    <source>
        <dbReference type="ARBA" id="ARBA00023242"/>
    </source>
</evidence>
<dbReference type="InterPro" id="IPR027417">
    <property type="entry name" value="P-loop_NTPase"/>
</dbReference>
<dbReference type="STRING" id="1314777.A0A164WUC0"/>
<dbReference type="InterPro" id="IPR014001">
    <property type="entry name" value="Helicase_ATP-bd"/>
</dbReference>